<protein>
    <submittedName>
        <fullName evidence="1">Uncharacterized protein</fullName>
    </submittedName>
</protein>
<evidence type="ECO:0000313" key="2">
    <source>
        <dbReference type="Proteomes" id="UP000298649"/>
    </source>
</evidence>
<gene>
    <name evidence="1" type="ORF">CFBP7129_00485</name>
</gene>
<evidence type="ECO:0000313" key="1">
    <source>
        <dbReference type="EMBL" id="QCL92839.1"/>
    </source>
</evidence>
<sequence length="85" mass="9657">MSRKKKTHPPALVLIEGGRNKPQNIDRINAMIENLTVEQLHGLNKYLSCLPCPLVKSCIPFRRYEDADPHAPLNAAFANCPRRHK</sequence>
<organism evidence="1 2">
    <name type="scientific">Agrobacterium tumefaciens</name>
    <dbReference type="NCBI Taxonomy" id="358"/>
    <lineage>
        <taxon>Bacteria</taxon>
        <taxon>Pseudomonadati</taxon>
        <taxon>Pseudomonadota</taxon>
        <taxon>Alphaproteobacteria</taxon>
        <taxon>Hyphomicrobiales</taxon>
        <taxon>Rhizobiaceae</taxon>
        <taxon>Rhizobium/Agrobacterium group</taxon>
        <taxon>Agrobacterium</taxon>
        <taxon>Agrobacterium tumefaciens complex</taxon>
    </lineage>
</organism>
<proteinExistence type="predicted"/>
<accession>A0A4D7YNA2</accession>
<dbReference type="RefSeq" id="WP_137002836.1">
    <property type="nucleotide sequence ID" value="NZ_CP039922.1"/>
</dbReference>
<dbReference type="Proteomes" id="UP000298649">
    <property type="component" value="Chromosome circular"/>
</dbReference>
<name>A0A4D7YNA2_AGRTU</name>
<reference evidence="1 2" key="1">
    <citation type="submission" date="2019-04" db="EMBL/GenBank/DDBJ databases">
        <title>Complete genome sequence of Agrobacterium tumefaciens CFBP7129.</title>
        <authorList>
            <person name="Haryono M."/>
            <person name="Lin Y.-C."/>
            <person name="Lai E.-M."/>
            <person name="Kuo C.-H."/>
        </authorList>
    </citation>
    <scope>NUCLEOTIDE SEQUENCE [LARGE SCALE GENOMIC DNA]</scope>
    <source>
        <strain evidence="1 2">CFBP7129</strain>
    </source>
</reference>
<dbReference type="AlphaFoldDB" id="A0A4D7YNA2"/>
<dbReference type="EMBL" id="CP039922">
    <property type="protein sequence ID" value="QCL92839.1"/>
    <property type="molecule type" value="Genomic_DNA"/>
</dbReference>